<evidence type="ECO:0000313" key="3">
    <source>
        <dbReference type="Proteomes" id="UP000011991"/>
    </source>
</evidence>
<name>M5RGB3_9BACT</name>
<accession>M5RGB3</accession>
<proteinExistence type="predicted"/>
<keyword evidence="3" id="KW-1185">Reference proteome</keyword>
<protein>
    <submittedName>
        <fullName evidence="2">Uncharacterized protein</fullName>
    </submittedName>
</protein>
<gene>
    <name evidence="2" type="ORF">RMSM_04898</name>
</gene>
<dbReference type="EMBL" id="ANOG01000698">
    <property type="protein sequence ID" value="EMI18176.1"/>
    <property type="molecule type" value="Genomic_DNA"/>
</dbReference>
<organism evidence="2 3">
    <name type="scientific">Rhodopirellula maiorica SM1</name>
    <dbReference type="NCBI Taxonomy" id="1265738"/>
    <lineage>
        <taxon>Bacteria</taxon>
        <taxon>Pseudomonadati</taxon>
        <taxon>Planctomycetota</taxon>
        <taxon>Planctomycetia</taxon>
        <taxon>Pirellulales</taxon>
        <taxon>Pirellulaceae</taxon>
        <taxon>Novipirellula</taxon>
    </lineage>
</organism>
<keyword evidence="1" id="KW-0812">Transmembrane</keyword>
<comment type="caution">
    <text evidence="2">The sequence shown here is derived from an EMBL/GenBank/DDBJ whole genome shotgun (WGS) entry which is preliminary data.</text>
</comment>
<evidence type="ECO:0000313" key="2">
    <source>
        <dbReference type="EMBL" id="EMI18176.1"/>
    </source>
</evidence>
<keyword evidence="1" id="KW-1133">Transmembrane helix</keyword>
<keyword evidence="1" id="KW-0472">Membrane</keyword>
<evidence type="ECO:0000256" key="1">
    <source>
        <dbReference type="SAM" id="Phobius"/>
    </source>
</evidence>
<dbReference type="PATRIC" id="fig|1265738.3.peg.4918"/>
<sequence length="74" mass="8575">MSKLASFAEVLEFIIMLGFPYLSSFINYQSSRLIETIGYRWDRLIVFAMSVKMSPIERCYQVKNCGYRSCDLGS</sequence>
<feature type="transmembrane region" description="Helical" evidence="1">
    <location>
        <begin position="6"/>
        <end position="26"/>
    </location>
</feature>
<reference evidence="2 3" key="1">
    <citation type="journal article" date="2013" name="Mar. Genomics">
        <title>Expression of sulfatases in Rhodopirellula baltica and the diversity of sulfatases in the genus Rhodopirellula.</title>
        <authorList>
            <person name="Wegner C.E."/>
            <person name="Richter-Heitmann T."/>
            <person name="Klindworth A."/>
            <person name="Klockow C."/>
            <person name="Richter M."/>
            <person name="Achstetter T."/>
            <person name="Glockner F.O."/>
            <person name="Harder J."/>
        </authorList>
    </citation>
    <scope>NUCLEOTIDE SEQUENCE [LARGE SCALE GENOMIC DNA]</scope>
    <source>
        <strain evidence="2 3">SM1</strain>
    </source>
</reference>
<dbReference type="AlphaFoldDB" id="M5RGB3"/>
<dbReference type="Proteomes" id="UP000011991">
    <property type="component" value="Unassembled WGS sequence"/>
</dbReference>